<evidence type="ECO:0000256" key="1">
    <source>
        <dbReference type="SAM" id="MobiDB-lite"/>
    </source>
</evidence>
<evidence type="ECO:0000313" key="4">
    <source>
        <dbReference type="EMBL" id="CAB5035542.1"/>
    </source>
</evidence>
<dbReference type="EMBL" id="CAFBPU010000031">
    <property type="protein sequence ID" value="CAB5035542.1"/>
    <property type="molecule type" value="Genomic_DNA"/>
</dbReference>
<dbReference type="EMBL" id="CAFBIZ010000011">
    <property type="protein sequence ID" value="CAB4846384.1"/>
    <property type="molecule type" value="Genomic_DNA"/>
</dbReference>
<dbReference type="AlphaFoldDB" id="A0A6J7S3Y2"/>
<dbReference type="EMBL" id="CAFBND010000129">
    <property type="protein sequence ID" value="CAB4958130.1"/>
    <property type="molecule type" value="Genomic_DNA"/>
</dbReference>
<name>A0A6J7S3Y2_9ZZZZ</name>
<sequence length="77" mass="7754">MTTRHEGEPRPGTAGESGPDTSPGGLGWPGELTSSAEASPAGLGWAPADVTLPAHLAHHHTNQVAPAAPDAREETPS</sequence>
<evidence type="ECO:0000313" key="3">
    <source>
        <dbReference type="EMBL" id="CAB4958130.1"/>
    </source>
</evidence>
<accession>A0A6J7S3Y2</accession>
<reference evidence="4" key="1">
    <citation type="submission" date="2020-05" db="EMBL/GenBank/DDBJ databases">
        <authorList>
            <person name="Chiriac C."/>
            <person name="Salcher M."/>
            <person name="Ghai R."/>
            <person name="Kavagutti S V."/>
        </authorList>
    </citation>
    <scope>NUCLEOTIDE SEQUENCE</scope>
</reference>
<evidence type="ECO:0000313" key="2">
    <source>
        <dbReference type="EMBL" id="CAB4846384.1"/>
    </source>
</evidence>
<proteinExistence type="predicted"/>
<feature type="region of interest" description="Disordered" evidence="1">
    <location>
        <begin position="1"/>
        <end position="77"/>
    </location>
</feature>
<organism evidence="4">
    <name type="scientific">freshwater metagenome</name>
    <dbReference type="NCBI Taxonomy" id="449393"/>
    <lineage>
        <taxon>unclassified sequences</taxon>
        <taxon>metagenomes</taxon>
        <taxon>ecological metagenomes</taxon>
    </lineage>
</organism>
<gene>
    <name evidence="2" type="ORF">UFOPK3268_00172</name>
    <name evidence="3" type="ORF">UFOPK3752_02100</name>
    <name evidence="4" type="ORF">UFOPK4150_01510</name>
</gene>
<protein>
    <submittedName>
        <fullName evidence="4">Unannotated protein</fullName>
    </submittedName>
</protein>